<evidence type="ECO:0000313" key="2">
    <source>
        <dbReference type="Proteomes" id="UP001446871"/>
    </source>
</evidence>
<organism evidence="1 2">
    <name type="scientific">Apiospora saccharicola</name>
    <dbReference type="NCBI Taxonomy" id="335842"/>
    <lineage>
        <taxon>Eukaryota</taxon>
        <taxon>Fungi</taxon>
        <taxon>Dikarya</taxon>
        <taxon>Ascomycota</taxon>
        <taxon>Pezizomycotina</taxon>
        <taxon>Sordariomycetes</taxon>
        <taxon>Xylariomycetidae</taxon>
        <taxon>Amphisphaeriales</taxon>
        <taxon>Apiosporaceae</taxon>
        <taxon>Apiospora</taxon>
    </lineage>
</organism>
<comment type="caution">
    <text evidence="1">The sequence shown here is derived from an EMBL/GenBank/DDBJ whole genome shotgun (WGS) entry which is preliminary data.</text>
</comment>
<dbReference type="EMBL" id="JAQQWM010000009">
    <property type="protein sequence ID" value="KAK8048103.1"/>
    <property type="molecule type" value="Genomic_DNA"/>
</dbReference>
<name>A0ABR1TN58_9PEZI</name>
<protein>
    <submittedName>
        <fullName evidence="1">Uncharacterized protein</fullName>
    </submittedName>
</protein>
<dbReference type="Proteomes" id="UP001446871">
    <property type="component" value="Unassembled WGS sequence"/>
</dbReference>
<keyword evidence="2" id="KW-1185">Reference proteome</keyword>
<reference evidence="1 2" key="1">
    <citation type="submission" date="2023-01" db="EMBL/GenBank/DDBJ databases">
        <title>Analysis of 21 Apiospora genomes using comparative genomics revels a genus with tremendous synthesis potential of carbohydrate active enzymes and secondary metabolites.</title>
        <authorList>
            <person name="Sorensen T."/>
        </authorList>
    </citation>
    <scope>NUCLEOTIDE SEQUENCE [LARGE SCALE GENOMIC DNA]</scope>
    <source>
        <strain evidence="1 2">CBS 83171</strain>
    </source>
</reference>
<proteinExistence type="predicted"/>
<gene>
    <name evidence="1" type="ORF">PG996_016167</name>
</gene>
<evidence type="ECO:0000313" key="1">
    <source>
        <dbReference type="EMBL" id="KAK8048103.1"/>
    </source>
</evidence>
<accession>A0ABR1TN58</accession>
<sequence>MATPAAEGQERLLFKNAPWKESNARIAAALATTPTGGTVQEQTNGLIDYASNVWMHECRYKAAAPVNRIQKIGA</sequence>